<evidence type="ECO:0000256" key="2">
    <source>
        <dbReference type="ARBA" id="ARBA00022723"/>
    </source>
</evidence>
<evidence type="ECO:0000256" key="11">
    <source>
        <dbReference type="PROSITE-ProRule" id="PRU01263"/>
    </source>
</evidence>
<dbReference type="GO" id="GO:0045944">
    <property type="term" value="P:positive regulation of transcription by RNA polymerase II"/>
    <property type="evidence" value="ECO:0007669"/>
    <property type="project" value="UniProtKB-ARBA"/>
</dbReference>
<proteinExistence type="predicted"/>
<dbReference type="SMART" id="SM00355">
    <property type="entry name" value="ZnF_C2H2"/>
    <property type="match status" value="10"/>
</dbReference>
<dbReference type="FunFam" id="3.30.160.60:FF:000100">
    <property type="entry name" value="Zinc finger 45-like"/>
    <property type="match status" value="1"/>
</dbReference>
<dbReference type="AlphaFoldDB" id="A0A9Q0BVZ3"/>
<evidence type="ECO:0000259" key="14">
    <source>
        <dbReference type="PROSITE" id="PS51915"/>
    </source>
</evidence>
<evidence type="ECO:0000259" key="13">
    <source>
        <dbReference type="PROSITE" id="PS50157"/>
    </source>
</evidence>
<keyword evidence="7" id="KW-0238">DNA-binding</keyword>
<feature type="binding site" evidence="11">
    <location>
        <position position="354"/>
    </location>
    <ligand>
        <name>Zn(2+)</name>
        <dbReference type="ChEBI" id="CHEBI:29105"/>
    </ligand>
</feature>
<dbReference type="SMART" id="SM00868">
    <property type="entry name" value="zf-AD"/>
    <property type="match status" value="2"/>
</dbReference>
<evidence type="ECO:0000256" key="4">
    <source>
        <dbReference type="ARBA" id="ARBA00022771"/>
    </source>
</evidence>
<feature type="domain" description="ZAD" evidence="14">
    <location>
        <begin position="304"/>
        <end position="378"/>
    </location>
</feature>
<dbReference type="PANTHER" id="PTHR24394:SF29">
    <property type="entry name" value="MYONEURIN"/>
    <property type="match status" value="1"/>
</dbReference>
<feature type="binding site" evidence="11">
    <location>
        <position position="309"/>
    </location>
    <ligand>
        <name>Zn(2+)</name>
        <dbReference type="ChEBI" id="CHEBI:29105"/>
    </ligand>
</feature>
<evidence type="ECO:0000256" key="3">
    <source>
        <dbReference type="ARBA" id="ARBA00022737"/>
    </source>
</evidence>
<organism evidence="15 16">
    <name type="scientific">Drosophila gunungcola</name>
    <name type="common">fruit fly</name>
    <dbReference type="NCBI Taxonomy" id="103775"/>
    <lineage>
        <taxon>Eukaryota</taxon>
        <taxon>Metazoa</taxon>
        <taxon>Ecdysozoa</taxon>
        <taxon>Arthropoda</taxon>
        <taxon>Hexapoda</taxon>
        <taxon>Insecta</taxon>
        <taxon>Pterygota</taxon>
        <taxon>Neoptera</taxon>
        <taxon>Endopterygota</taxon>
        <taxon>Diptera</taxon>
        <taxon>Brachycera</taxon>
        <taxon>Muscomorpha</taxon>
        <taxon>Ephydroidea</taxon>
        <taxon>Drosophilidae</taxon>
        <taxon>Drosophila</taxon>
        <taxon>Sophophora</taxon>
    </lineage>
</organism>
<dbReference type="PROSITE" id="PS00028">
    <property type="entry name" value="ZINC_FINGER_C2H2_1"/>
    <property type="match status" value="10"/>
</dbReference>
<feature type="region of interest" description="Disordered" evidence="12">
    <location>
        <begin position="434"/>
        <end position="454"/>
    </location>
</feature>
<dbReference type="FunFam" id="3.30.160.60:FF:000446">
    <property type="entry name" value="Zinc finger protein"/>
    <property type="match status" value="1"/>
</dbReference>
<comment type="caution">
    <text evidence="15">The sequence shown here is derived from an EMBL/GenBank/DDBJ whole genome shotgun (WGS) entry which is preliminary data.</text>
</comment>
<evidence type="ECO:0000256" key="6">
    <source>
        <dbReference type="ARBA" id="ARBA00023015"/>
    </source>
</evidence>
<dbReference type="GO" id="GO:0000981">
    <property type="term" value="F:DNA-binding transcription factor activity, RNA polymerase II-specific"/>
    <property type="evidence" value="ECO:0007669"/>
    <property type="project" value="TreeGrafter"/>
</dbReference>
<feature type="domain" description="C2H2-type" evidence="13">
    <location>
        <begin position="276"/>
        <end position="303"/>
    </location>
</feature>
<dbReference type="InterPro" id="IPR036236">
    <property type="entry name" value="Znf_C2H2_sf"/>
</dbReference>
<dbReference type="Proteomes" id="UP001059596">
    <property type="component" value="Chromosome 3R"/>
</dbReference>
<dbReference type="EMBL" id="JAMKOV010000001">
    <property type="protein sequence ID" value="KAI8045920.1"/>
    <property type="molecule type" value="Genomic_DNA"/>
</dbReference>
<feature type="binding site" evidence="11">
    <location>
        <position position="351"/>
    </location>
    <ligand>
        <name>Zn(2+)</name>
        <dbReference type="ChEBI" id="CHEBI:29105"/>
    </ligand>
</feature>
<feature type="domain" description="C2H2-type" evidence="13">
    <location>
        <begin position="573"/>
        <end position="602"/>
    </location>
</feature>
<evidence type="ECO:0000313" key="16">
    <source>
        <dbReference type="Proteomes" id="UP001059596"/>
    </source>
</evidence>
<keyword evidence="3" id="KW-0677">Repeat</keyword>
<feature type="domain" description="C2H2-type" evidence="13">
    <location>
        <begin position="461"/>
        <end position="488"/>
    </location>
</feature>
<dbReference type="GO" id="GO:0003677">
    <property type="term" value="F:DNA binding"/>
    <property type="evidence" value="ECO:0007669"/>
    <property type="project" value="UniProtKB-KW"/>
</dbReference>
<evidence type="ECO:0008006" key="17">
    <source>
        <dbReference type="Google" id="ProtNLM"/>
    </source>
</evidence>
<name>A0A9Q0BVZ3_9MUSC</name>
<keyword evidence="16" id="KW-1185">Reference proteome</keyword>
<evidence type="ECO:0000313" key="15">
    <source>
        <dbReference type="EMBL" id="KAI8045920.1"/>
    </source>
</evidence>
<dbReference type="InterPro" id="IPR012934">
    <property type="entry name" value="Znf_AD"/>
</dbReference>
<feature type="domain" description="C2H2-type" evidence="13">
    <location>
        <begin position="220"/>
        <end position="247"/>
    </location>
</feature>
<evidence type="ECO:0000256" key="10">
    <source>
        <dbReference type="PROSITE-ProRule" id="PRU00042"/>
    </source>
</evidence>
<dbReference type="PROSITE" id="PS50157">
    <property type="entry name" value="ZINC_FINGER_C2H2_2"/>
    <property type="match status" value="10"/>
</dbReference>
<evidence type="ECO:0000256" key="1">
    <source>
        <dbReference type="ARBA" id="ARBA00004123"/>
    </source>
</evidence>
<evidence type="ECO:0000256" key="12">
    <source>
        <dbReference type="SAM" id="MobiDB-lite"/>
    </source>
</evidence>
<dbReference type="FunFam" id="3.30.160.60:FF:001049">
    <property type="entry name" value="zinc finger protein 319"/>
    <property type="match status" value="1"/>
</dbReference>
<dbReference type="FunFam" id="3.30.160.60:FF:003200">
    <property type="entry name" value="GM26321"/>
    <property type="match status" value="1"/>
</dbReference>
<keyword evidence="4 10" id="KW-0863">Zinc-finger</keyword>
<sequence length="616" mass="71633">MENYGCLPDQICECCSIELAAAIKLRERCIAAQRELLMGLTEEQRQGISAFYRAAVMGEEISEAVKKYLPPDDEEEIVLEEPKEEIDESKEFESTYYEVAEGNTGEDDGGSLIEEAEYESIMAEDEEQQHMELEDDTELIVGDVNDAYVAVLDNVLDDEYEHENIVVKKCSLPPKPKTRSDDPRRRGTGGVYICEQCGNHIKGRMAFELHCRRHRGDKQFGCELCQSRFCTTSELKRHMRKHTGERPFACQYCGRCFTDYTTRVKHERTHTNERPYVCGTCGKAFTTGYILKNHMLIHSGERAYRCELCDKSFMLPTHLSTHFRSGVHKRHLEKAEMKQLENCTSLPILLCMSCQTRVKQAISFRNRCLEVQRELLESMNEKELMKVPHDYRRIFEPEDHLDHTQISIEIERIDYGDVDPMDYLIYESDEDVLEQPGQKPSLQKPKTRRIRRKPGESNGTYVCEECGNNVKGRIAFMLHCKRHRGVKDFECEFCPDRFCTPAELKRHTRKHTGEKPFACRHCSRSFSDYSTRLKHERTHTNERPFACKECKSSFTTAYILKNHMLVHTGERAFRCNLCNKSFSRDTHLNTHYRSNAHKRNMQREGLVINQDSEEGI</sequence>
<dbReference type="GO" id="GO:0005634">
    <property type="term" value="C:nucleus"/>
    <property type="evidence" value="ECO:0007669"/>
    <property type="project" value="UniProtKB-SubCell"/>
</dbReference>
<protein>
    <recommendedName>
        <fullName evidence="17">Transcription factor Ouib</fullName>
    </recommendedName>
</protein>
<gene>
    <name evidence="15" type="ORF">M5D96_002109</name>
</gene>
<keyword evidence="9" id="KW-0539">Nucleus</keyword>
<dbReference type="PANTHER" id="PTHR24394">
    <property type="entry name" value="ZINC FINGER PROTEIN"/>
    <property type="match status" value="1"/>
</dbReference>
<feature type="domain" description="C2H2-type" evidence="13">
    <location>
        <begin position="192"/>
        <end position="219"/>
    </location>
</feature>
<dbReference type="PROSITE" id="PS51915">
    <property type="entry name" value="ZAD"/>
    <property type="match status" value="1"/>
</dbReference>
<accession>A0A9Q0BVZ3</accession>
<dbReference type="Pfam" id="PF12874">
    <property type="entry name" value="zf-met"/>
    <property type="match status" value="2"/>
</dbReference>
<dbReference type="FunFam" id="3.30.160.60:FF:001557">
    <property type="entry name" value="Transcription factor E4F1"/>
    <property type="match status" value="2"/>
</dbReference>
<evidence type="ECO:0000256" key="7">
    <source>
        <dbReference type="ARBA" id="ARBA00023125"/>
    </source>
</evidence>
<keyword evidence="2 11" id="KW-0479">Metal-binding</keyword>
<dbReference type="GO" id="GO:0008270">
    <property type="term" value="F:zinc ion binding"/>
    <property type="evidence" value="ECO:0007669"/>
    <property type="project" value="UniProtKB-UniRule"/>
</dbReference>
<evidence type="ECO:0000256" key="8">
    <source>
        <dbReference type="ARBA" id="ARBA00023163"/>
    </source>
</evidence>
<dbReference type="Gene3D" id="3.30.160.60">
    <property type="entry name" value="Classic Zinc Finger"/>
    <property type="match status" value="8"/>
</dbReference>
<evidence type="ECO:0000256" key="5">
    <source>
        <dbReference type="ARBA" id="ARBA00022833"/>
    </source>
</evidence>
<feature type="domain" description="C2H2-type" evidence="13">
    <location>
        <begin position="489"/>
        <end position="516"/>
    </location>
</feature>
<comment type="subcellular location">
    <subcellularLocation>
        <location evidence="1">Nucleus</location>
    </subcellularLocation>
</comment>
<dbReference type="InterPro" id="IPR013087">
    <property type="entry name" value="Znf_C2H2_type"/>
</dbReference>
<feature type="binding site" evidence="11">
    <location>
        <position position="306"/>
    </location>
    <ligand>
        <name>Zn(2+)</name>
        <dbReference type="ChEBI" id="CHEBI:29105"/>
    </ligand>
</feature>
<feature type="domain" description="C2H2-type" evidence="13">
    <location>
        <begin position="248"/>
        <end position="275"/>
    </location>
</feature>
<feature type="domain" description="C2H2-type" evidence="13">
    <location>
        <begin position="517"/>
        <end position="544"/>
    </location>
</feature>
<evidence type="ECO:0000256" key="9">
    <source>
        <dbReference type="ARBA" id="ARBA00023242"/>
    </source>
</evidence>
<keyword evidence="8" id="KW-0804">Transcription</keyword>
<dbReference type="Pfam" id="PF00096">
    <property type="entry name" value="zf-C2H2"/>
    <property type="match status" value="2"/>
</dbReference>
<reference evidence="15" key="1">
    <citation type="journal article" date="2023" name="Genome Biol. Evol.">
        <title>Long-read-based Genome Assembly of Drosophila gunungcola Reveals Fewer Chemosensory Genes in Flower-breeding Species.</title>
        <authorList>
            <person name="Negi A."/>
            <person name="Liao B.Y."/>
            <person name="Yeh S.D."/>
        </authorList>
    </citation>
    <scope>NUCLEOTIDE SEQUENCE</scope>
    <source>
        <strain evidence="15">Sukarami</strain>
    </source>
</reference>
<keyword evidence="5 11" id="KW-0862">Zinc</keyword>
<dbReference type="SUPFAM" id="SSF57667">
    <property type="entry name" value="beta-beta-alpha zinc fingers"/>
    <property type="match status" value="6"/>
</dbReference>
<feature type="domain" description="C2H2-type" evidence="13">
    <location>
        <begin position="545"/>
        <end position="572"/>
    </location>
</feature>
<feature type="domain" description="C2H2-type" evidence="13">
    <location>
        <begin position="304"/>
        <end position="333"/>
    </location>
</feature>
<keyword evidence="6" id="KW-0805">Transcription regulation</keyword>